<sequence>MSTLWTHIRVQRLRTGRESPAPQKPSHSTAASWVLSGEMTCLLAEDIYEVEQNEETEQTSRAGDCMTGAEKIVTAGGGTLEDTQWS</sequence>
<dbReference type="Proteomes" id="UP000696280">
    <property type="component" value="Unassembled WGS sequence"/>
</dbReference>
<evidence type="ECO:0000313" key="1">
    <source>
        <dbReference type="EMBL" id="CAG8955849.1"/>
    </source>
</evidence>
<keyword evidence="2" id="KW-1185">Reference proteome</keyword>
<dbReference type="EMBL" id="CAJVRL010000066">
    <property type="protein sequence ID" value="CAG8955849.1"/>
    <property type="molecule type" value="Genomic_DNA"/>
</dbReference>
<dbReference type="AlphaFoldDB" id="A0A9N9PJI0"/>
<organism evidence="1 2">
    <name type="scientific">Hymenoscyphus fraxineus</name>
    <dbReference type="NCBI Taxonomy" id="746836"/>
    <lineage>
        <taxon>Eukaryota</taxon>
        <taxon>Fungi</taxon>
        <taxon>Dikarya</taxon>
        <taxon>Ascomycota</taxon>
        <taxon>Pezizomycotina</taxon>
        <taxon>Leotiomycetes</taxon>
        <taxon>Helotiales</taxon>
        <taxon>Helotiaceae</taxon>
        <taxon>Hymenoscyphus</taxon>
    </lineage>
</organism>
<comment type="caution">
    <text evidence="1">The sequence shown here is derived from an EMBL/GenBank/DDBJ whole genome shotgun (WGS) entry which is preliminary data.</text>
</comment>
<evidence type="ECO:0000313" key="2">
    <source>
        <dbReference type="Proteomes" id="UP000696280"/>
    </source>
</evidence>
<reference evidence="1" key="1">
    <citation type="submission" date="2021-07" db="EMBL/GenBank/DDBJ databases">
        <authorList>
            <person name="Durling M."/>
        </authorList>
    </citation>
    <scope>NUCLEOTIDE SEQUENCE</scope>
</reference>
<gene>
    <name evidence="1" type="ORF">HYFRA_00011719</name>
</gene>
<proteinExistence type="predicted"/>
<name>A0A9N9PJI0_9HELO</name>
<protein>
    <submittedName>
        <fullName evidence="1">Uncharacterized protein</fullName>
    </submittedName>
</protein>
<accession>A0A9N9PJI0</accession>